<dbReference type="OrthoDB" id="12976at2"/>
<dbReference type="InterPro" id="IPR009094">
    <property type="entry name" value="DiS-bond_isomerase_DsbC/G_N_sf"/>
</dbReference>
<dbReference type="SUPFAM" id="SSF54423">
    <property type="entry name" value="DsbC/DsbG N-terminal domain-like"/>
    <property type="match status" value="1"/>
</dbReference>
<feature type="signal peptide" evidence="7">
    <location>
        <begin position="1"/>
        <end position="20"/>
    </location>
</feature>
<evidence type="ECO:0000259" key="8">
    <source>
        <dbReference type="Pfam" id="PF10411"/>
    </source>
</evidence>
<comment type="function">
    <text evidence="7">Required for disulfide bond formation in some periplasmic proteins. Acts by transferring its disulfide bond to other proteins and is reduced in the process.</text>
</comment>
<dbReference type="Proteomes" id="UP000198623">
    <property type="component" value="Unassembled WGS sequence"/>
</dbReference>
<evidence type="ECO:0000259" key="9">
    <source>
        <dbReference type="Pfam" id="PF13098"/>
    </source>
</evidence>
<keyword evidence="3 7" id="KW-0732">Signal</keyword>
<dbReference type="AlphaFoldDB" id="A0A1I2MD85"/>
<keyword evidence="4 7" id="KW-0574">Periplasm</keyword>
<dbReference type="InterPro" id="IPR012336">
    <property type="entry name" value="Thioredoxin-like_fold"/>
</dbReference>
<feature type="domain" description="Disulphide bond isomerase DsbC/G N-terminal" evidence="8">
    <location>
        <begin position="20"/>
        <end position="90"/>
    </location>
</feature>
<proteinExistence type="inferred from homology"/>
<dbReference type="Pfam" id="PF13098">
    <property type="entry name" value="Thioredoxin_2"/>
    <property type="match status" value="1"/>
</dbReference>
<keyword evidence="6 7" id="KW-0676">Redox-active center</keyword>
<protein>
    <recommendedName>
        <fullName evidence="7">Thiol:disulfide interchange protein</fullName>
    </recommendedName>
</protein>
<evidence type="ECO:0000313" key="10">
    <source>
        <dbReference type="EMBL" id="SFF89425.1"/>
    </source>
</evidence>
<dbReference type="CDD" id="cd03020">
    <property type="entry name" value="DsbA_DsbC_DsbG"/>
    <property type="match status" value="1"/>
</dbReference>
<gene>
    <name evidence="10" type="ORF">SAMN05216175_101569</name>
</gene>
<evidence type="ECO:0000256" key="5">
    <source>
        <dbReference type="ARBA" id="ARBA00023157"/>
    </source>
</evidence>
<dbReference type="GO" id="GO:0042597">
    <property type="term" value="C:periplasmic space"/>
    <property type="evidence" value="ECO:0007669"/>
    <property type="project" value="UniProtKB-SubCell"/>
</dbReference>
<evidence type="ECO:0000256" key="4">
    <source>
        <dbReference type="ARBA" id="ARBA00022764"/>
    </source>
</evidence>
<evidence type="ECO:0000256" key="6">
    <source>
        <dbReference type="ARBA" id="ARBA00023284"/>
    </source>
</evidence>
<sequence length="242" mass="26361">MRIKILMAGALLLASTLAVAEDAKDVIIKQLQKIDQRIPVVSVKAAQLEGMYEVELGSGEIIYSDAKGEYFLLGQLYQLSDENGFVNLTEAKMDAQRTTLLKAVPEAEKVSFKAVGVEKASVYVFTDVDCPYCRKLHNEVPKLQAMGISVEYLAFPRQGPDTPTFKKMTNIWCSEDKVKAMTLSKQGKSVANVECSNPVLAQYELGQKVGVTGTPAIITADGQLIPGYMPAEQLAARLGVQP</sequence>
<keyword evidence="11" id="KW-1185">Reference proteome</keyword>
<dbReference type="InterPro" id="IPR036249">
    <property type="entry name" value="Thioredoxin-like_sf"/>
</dbReference>
<dbReference type="InterPro" id="IPR051470">
    <property type="entry name" value="Thiol:disulfide_interchange"/>
</dbReference>
<evidence type="ECO:0000256" key="3">
    <source>
        <dbReference type="ARBA" id="ARBA00022729"/>
    </source>
</evidence>
<organism evidence="10 11">
    <name type="scientific">Neptunomonas qingdaonensis</name>
    <dbReference type="NCBI Taxonomy" id="1045558"/>
    <lineage>
        <taxon>Bacteria</taxon>
        <taxon>Pseudomonadati</taxon>
        <taxon>Pseudomonadota</taxon>
        <taxon>Gammaproteobacteria</taxon>
        <taxon>Oceanospirillales</taxon>
        <taxon>Oceanospirillaceae</taxon>
        <taxon>Neptunomonas</taxon>
    </lineage>
</organism>
<dbReference type="PANTHER" id="PTHR35272:SF3">
    <property type="entry name" value="THIOL:DISULFIDE INTERCHANGE PROTEIN DSBC"/>
    <property type="match status" value="1"/>
</dbReference>
<evidence type="ECO:0000256" key="1">
    <source>
        <dbReference type="ARBA" id="ARBA00004418"/>
    </source>
</evidence>
<feature type="chain" id="PRO_5011332706" description="Thiol:disulfide interchange protein" evidence="7">
    <location>
        <begin position="21"/>
        <end position="242"/>
    </location>
</feature>
<feature type="domain" description="Thioredoxin-like fold" evidence="9">
    <location>
        <begin position="118"/>
        <end position="238"/>
    </location>
</feature>
<dbReference type="PANTHER" id="PTHR35272">
    <property type="entry name" value="THIOL:DISULFIDE INTERCHANGE PROTEIN DSBC-RELATED"/>
    <property type="match status" value="1"/>
</dbReference>
<evidence type="ECO:0000256" key="2">
    <source>
        <dbReference type="ARBA" id="ARBA00009813"/>
    </source>
</evidence>
<dbReference type="Gene3D" id="3.10.450.70">
    <property type="entry name" value="Disulphide bond isomerase, DsbC/G, N-terminal"/>
    <property type="match status" value="1"/>
</dbReference>
<dbReference type="Pfam" id="PF10411">
    <property type="entry name" value="DsbC_N"/>
    <property type="match status" value="1"/>
</dbReference>
<reference evidence="11" key="1">
    <citation type="submission" date="2016-10" db="EMBL/GenBank/DDBJ databases">
        <authorList>
            <person name="Varghese N."/>
            <person name="Submissions S."/>
        </authorList>
    </citation>
    <scope>NUCLEOTIDE SEQUENCE [LARGE SCALE GENOMIC DNA]</scope>
    <source>
        <strain evidence="11">CGMCC 1.10971</strain>
    </source>
</reference>
<evidence type="ECO:0000313" key="11">
    <source>
        <dbReference type="Proteomes" id="UP000198623"/>
    </source>
</evidence>
<accession>A0A1I2MD85</accession>
<evidence type="ECO:0000256" key="7">
    <source>
        <dbReference type="RuleBase" id="RU364038"/>
    </source>
</evidence>
<dbReference type="STRING" id="1045558.SAMN05216175_101569"/>
<keyword evidence="5" id="KW-1015">Disulfide bond</keyword>
<dbReference type="InterPro" id="IPR018950">
    <property type="entry name" value="DiS-bond_isomerase_DsbC/G_N"/>
</dbReference>
<comment type="subcellular location">
    <subcellularLocation>
        <location evidence="1 7">Periplasm</location>
    </subcellularLocation>
</comment>
<dbReference type="EMBL" id="FOOU01000001">
    <property type="protein sequence ID" value="SFF89425.1"/>
    <property type="molecule type" value="Genomic_DNA"/>
</dbReference>
<name>A0A1I2MD85_9GAMM</name>
<dbReference type="Gene3D" id="3.40.30.10">
    <property type="entry name" value="Glutaredoxin"/>
    <property type="match status" value="1"/>
</dbReference>
<dbReference type="SUPFAM" id="SSF52833">
    <property type="entry name" value="Thioredoxin-like"/>
    <property type="match status" value="1"/>
</dbReference>
<dbReference type="RefSeq" id="WP_090724054.1">
    <property type="nucleotide sequence ID" value="NZ_FOOU01000001.1"/>
</dbReference>
<comment type="similarity">
    <text evidence="2 7">Belongs to the thioredoxin family. DsbC subfamily.</text>
</comment>
<dbReference type="InterPro" id="IPR033954">
    <property type="entry name" value="DiS-bond_Isoase_DsbC/G"/>
</dbReference>